<dbReference type="PROSITE" id="PS50110">
    <property type="entry name" value="RESPONSE_REGULATORY"/>
    <property type="match status" value="1"/>
</dbReference>
<evidence type="ECO:0000313" key="2">
    <source>
        <dbReference type="EMBL" id="GAF90463.1"/>
    </source>
</evidence>
<sequence>MARILFVDDDPLTLETLKRSIELFGHQAVLASSGETAQALVIEQPPDLIITDMNLPD</sequence>
<name>X0TAF7_9ZZZZ</name>
<dbReference type="InterPro" id="IPR001789">
    <property type="entry name" value="Sig_transdc_resp-reg_receiver"/>
</dbReference>
<accession>X0TAF7</accession>
<feature type="non-terminal residue" evidence="2">
    <location>
        <position position="57"/>
    </location>
</feature>
<proteinExistence type="predicted"/>
<reference evidence="2" key="1">
    <citation type="journal article" date="2014" name="Front. Microbiol.">
        <title>High frequency of phylogenetically diverse reductive dehalogenase-homologous genes in deep subseafloor sedimentary metagenomes.</title>
        <authorList>
            <person name="Kawai M."/>
            <person name="Futagami T."/>
            <person name="Toyoda A."/>
            <person name="Takaki Y."/>
            <person name="Nishi S."/>
            <person name="Hori S."/>
            <person name="Arai W."/>
            <person name="Tsubouchi T."/>
            <person name="Morono Y."/>
            <person name="Uchiyama I."/>
            <person name="Ito T."/>
            <person name="Fujiyama A."/>
            <person name="Inagaki F."/>
            <person name="Takami H."/>
        </authorList>
    </citation>
    <scope>NUCLEOTIDE SEQUENCE</scope>
    <source>
        <strain evidence="2">Expedition CK06-06</strain>
    </source>
</reference>
<dbReference type="EMBL" id="BARS01014143">
    <property type="protein sequence ID" value="GAF90463.1"/>
    <property type="molecule type" value="Genomic_DNA"/>
</dbReference>
<dbReference type="AlphaFoldDB" id="X0TAF7"/>
<organism evidence="2">
    <name type="scientific">marine sediment metagenome</name>
    <dbReference type="NCBI Taxonomy" id="412755"/>
    <lineage>
        <taxon>unclassified sequences</taxon>
        <taxon>metagenomes</taxon>
        <taxon>ecological metagenomes</taxon>
    </lineage>
</organism>
<gene>
    <name evidence="2" type="ORF">S01H1_24065</name>
</gene>
<evidence type="ECO:0000259" key="1">
    <source>
        <dbReference type="PROSITE" id="PS50110"/>
    </source>
</evidence>
<dbReference type="Pfam" id="PF00072">
    <property type="entry name" value="Response_reg"/>
    <property type="match status" value="1"/>
</dbReference>
<feature type="domain" description="Response regulatory" evidence="1">
    <location>
        <begin position="3"/>
        <end position="57"/>
    </location>
</feature>
<comment type="caution">
    <text evidence="2">The sequence shown here is derived from an EMBL/GenBank/DDBJ whole genome shotgun (WGS) entry which is preliminary data.</text>
</comment>
<protein>
    <recommendedName>
        <fullName evidence="1">Response regulatory domain-containing protein</fullName>
    </recommendedName>
</protein>
<dbReference type="Gene3D" id="3.40.50.2300">
    <property type="match status" value="1"/>
</dbReference>
<dbReference type="InterPro" id="IPR011006">
    <property type="entry name" value="CheY-like_superfamily"/>
</dbReference>
<dbReference type="SUPFAM" id="SSF52172">
    <property type="entry name" value="CheY-like"/>
    <property type="match status" value="1"/>
</dbReference>
<dbReference type="GO" id="GO:0000160">
    <property type="term" value="P:phosphorelay signal transduction system"/>
    <property type="evidence" value="ECO:0007669"/>
    <property type="project" value="InterPro"/>
</dbReference>